<feature type="transmembrane region" description="Helical" evidence="5">
    <location>
        <begin position="166"/>
        <end position="186"/>
    </location>
</feature>
<dbReference type="InterPro" id="IPR007016">
    <property type="entry name" value="O-antigen_ligase-rel_domated"/>
</dbReference>
<reference evidence="7 8" key="1">
    <citation type="submission" date="2019-03" db="EMBL/GenBank/DDBJ databases">
        <title>Ramlibacter henchirensis DSM 14656, whole genome shotgun sequence.</title>
        <authorList>
            <person name="Zhang X."/>
            <person name="Feng G."/>
            <person name="Zhu H."/>
        </authorList>
    </citation>
    <scope>NUCLEOTIDE SEQUENCE [LARGE SCALE GENOMIC DNA]</scope>
    <source>
        <strain evidence="7 8">DSM 14656</strain>
    </source>
</reference>
<feature type="transmembrane region" description="Helical" evidence="5">
    <location>
        <begin position="29"/>
        <end position="48"/>
    </location>
</feature>
<keyword evidence="4 5" id="KW-0472">Membrane</keyword>
<evidence type="ECO:0000313" key="7">
    <source>
        <dbReference type="EMBL" id="TFZ05986.1"/>
    </source>
</evidence>
<keyword evidence="8" id="KW-1185">Reference proteome</keyword>
<keyword evidence="2 5" id="KW-0812">Transmembrane</keyword>
<feature type="transmembrane region" description="Helical" evidence="5">
    <location>
        <begin position="253"/>
        <end position="270"/>
    </location>
</feature>
<accession>A0A4Z0C344</accession>
<evidence type="ECO:0000259" key="6">
    <source>
        <dbReference type="Pfam" id="PF04932"/>
    </source>
</evidence>
<organism evidence="7 8">
    <name type="scientific">Ramlibacter henchirensis</name>
    <dbReference type="NCBI Taxonomy" id="204072"/>
    <lineage>
        <taxon>Bacteria</taxon>
        <taxon>Pseudomonadati</taxon>
        <taxon>Pseudomonadota</taxon>
        <taxon>Betaproteobacteria</taxon>
        <taxon>Burkholderiales</taxon>
        <taxon>Comamonadaceae</taxon>
        <taxon>Ramlibacter</taxon>
    </lineage>
</organism>
<gene>
    <name evidence="7" type="ORF">EZ313_04870</name>
</gene>
<feature type="transmembrane region" description="Helical" evidence="5">
    <location>
        <begin position="206"/>
        <end position="224"/>
    </location>
</feature>
<evidence type="ECO:0000256" key="1">
    <source>
        <dbReference type="ARBA" id="ARBA00004141"/>
    </source>
</evidence>
<keyword evidence="3 5" id="KW-1133">Transmembrane helix</keyword>
<dbReference type="PANTHER" id="PTHR37422:SF13">
    <property type="entry name" value="LIPOPOLYSACCHARIDE BIOSYNTHESIS PROTEIN PA4999-RELATED"/>
    <property type="match status" value="1"/>
</dbReference>
<dbReference type="EMBL" id="SMLM01000001">
    <property type="protein sequence ID" value="TFZ05986.1"/>
    <property type="molecule type" value="Genomic_DNA"/>
</dbReference>
<feature type="transmembrane region" description="Helical" evidence="5">
    <location>
        <begin position="109"/>
        <end position="132"/>
    </location>
</feature>
<sequence length="473" mass="51549">MNRVHEATTVRARKARERSAERYQLRRDGLLFLLFPAMLVLSGLEVLLSGRDLTQHFAALEAETQALGAAVRHPVMAWAQRGVSLLLIAVTLERIVSHFAQRKPVPSPILTWSFLLFWTTTVAITAVLATNPRISHEYLYPLLLGLACTLSGPSDRDRIVAAMRNGVFIFMLASVMLIAVNPAMVLDSSYTQGLIAGLPRFGGLTAHPVMMGMLAQTALVILWVRPFRRKWLTFFAWLLGLGVLFVAQSKTAWLGFLLNAFFLLLVRRGIDAMQNVGDPRSSSFGVGMLLAVIGAVVAVMFAVLVFDLPTVIADFFNTSTGAQLASLTGRDRIWVVAMQEWSHNPVFGYGLTIWDPDYRQAIAMPNATHAHNQFIDTLSRSGVVGLIGLVVYALVLGVMALRYARATGGLSLALWVSVAMVSMTEVPLLMVDYGTSVVNHFLLIVAVASGAAARVRAPRAAPSPIEPTLRTAA</sequence>
<feature type="domain" description="O-antigen ligase-related" evidence="6">
    <location>
        <begin position="236"/>
        <end position="389"/>
    </location>
</feature>
<dbReference type="GO" id="GO:0016020">
    <property type="term" value="C:membrane"/>
    <property type="evidence" value="ECO:0007669"/>
    <property type="project" value="UniProtKB-SubCell"/>
</dbReference>
<feature type="transmembrane region" description="Helical" evidence="5">
    <location>
        <begin position="412"/>
        <end position="431"/>
    </location>
</feature>
<evidence type="ECO:0000256" key="3">
    <source>
        <dbReference type="ARBA" id="ARBA00022989"/>
    </source>
</evidence>
<evidence type="ECO:0000256" key="2">
    <source>
        <dbReference type="ARBA" id="ARBA00022692"/>
    </source>
</evidence>
<comment type="subcellular location">
    <subcellularLocation>
        <location evidence="1">Membrane</location>
        <topology evidence="1">Multi-pass membrane protein</topology>
    </subcellularLocation>
</comment>
<feature type="transmembrane region" description="Helical" evidence="5">
    <location>
        <begin position="382"/>
        <end position="400"/>
    </location>
</feature>
<dbReference type="Pfam" id="PF04932">
    <property type="entry name" value="Wzy_C"/>
    <property type="match status" value="1"/>
</dbReference>
<comment type="caution">
    <text evidence="7">The sequence shown here is derived from an EMBL/GenBank/DDBJ whole genome shotgun (WGS) entry which is preliminary data.</text>
</comment>
<protein>
    <submittedName>
        <fullName evidence="7">O-antigen ligase family protein</fullName>
    </submittedName>
</protein>
<feature type="transmembrane region" description="Helical" evidence="5">
    <location>
        <begin position="437"/>
        <end position="455"/>
    </location>
</feature>
<dbReference type="RefSeq" id="WP_135262072.1">
    <property type="nucleotide sequence ID" value="NZ_SMLM01000001.1"/>
</dbReference>
<proteinExistence type="predicted"/>
<evidence type="ECO:0000256" key="4">
    <source>
        <dbReference type="ARBA" id="ARBA00023136"/>
    </source>
</evidence>
<dbReference type="PANTHER" id="PTHR37422">
    <property type="entry name" value="TEICHURONIC ACID BIOSYNTHESIS PROTEIN TUAE"/>
    <property type="match status" value="1"/>
</dbReference>
<dbReference type="Proteomes" id="UP000298180">
    <property type="component" value="Unassembled WGS sequence"/>
</dbReference>
<feature type="transmembrane region" description="Helical" evidence="5">
    <location>
        <begin position="282"/>
        <end position="306"/>
    </location>
</feature>
<dbReference type="OrthoDB" id="7056675at2"/>
<feature type="transmembrane region" description="Helical" evidence="5">
    <location>
        <begin position="231"/>
        <end position="247"/>
    </location>
</feature>
<dbReference type="AlphaFoldDB" id="A0A4Z0C344"/>
<dbReference type="InterPro" id="IPR051533">
    <property type="entry name" value="WaaL-like"/>
</dbReference>
<keyword evidence="7" id="KW-0436">Ligase</keyword>
<name>A0A4Z0C344_9BURK</name>
<evidence type="ECO:0000313" key="8">
    <source>
        <dbReference type="Proteomes" id="UP000298180"/>
    </source>
</evidence>
<dbReference type="GO" id="GO:0016874">
    <property type="term" value="F:ligase activity"/>
    <property type="evidence" value="ECO:0007669"/>
    <property type="project" value="UniProtKB-KW"/>
</dbReference>
<evidence type="ECO:0000256" key="5">
    <source>
        <dbReference type="SAM" id="Phobius"/>
    </source>
</evidence>